<dbReference type="Pfam" id="PF25494">
    <property type="entry name" value="Beta-prop_Rol-3"/>
    <property type="match status" value="1"/>
</dbReference>
<dbReference type="PRINTS" id="PR00109">
    <property type="entry name" value="TYRKINASE"/>
</dbReference>
<name>A0AAE9JIS3_CAEBR</name>
<reference evidence="16 17" key="1">
    <citation type="submission" date="2022-04" db="EMBL/GenBank/DDBJ databases">
        <title>Chromosome-level reference genomes for two strains of Caenorhabditis briggsae: an improved platform for comparative genomics.</title>
        <authorList>
            <person name="Stevens L."/>
            <person name="Andersen E."/>
        </authorList>
    </citation>
    <scope>NUCLEOTIDE SEQUENCE [LARGE SCALE GENOMIC DNA]</scope>
    <source>
        <strain evidence="16">VX34</strain>
        <tissue evidence="16">Whole-organism</tissue>
    </source>
</reference>
<evidence type="ECO:0000256" key="9">
    <source>
        <dbReference type="ARBA" id="ARBA00023180"/>
    </source>
</evidence>
<dbReference type="InterPro" id="IPR028233">
    <property type="entry name" value="BBIP10"/>
</dbReference>
<dbReference type="FunFam" id="1.10.510.10:FF:001425">
    <property type="entry name" value="Predicted protein"/>
    <property type="match status" value="1"/>
</dbReference>
<keyword evidence="9" id="KW-0325">Glycoprotein</keyword>
<feature type="domain" description="Fibronectin type-III" evidence="15">
    <location>
        <begin position="1778"/>
        <end position="1883"/>
    </location>
</feature>
<evidence type="ECO:0000313" key="17">
    <source>
        <dbReference type="Proteomes" id="UP000829354"/>
    </source>
</evidence>
<dbReference type="PANTHER" id="PTHR24416">
    <property type="entry name" value="TYROSINE-PROTEIN KINASE RECEPTOR"/>
    <property type="match status" value="1"/>
</dbReference>
<dbReference type="InterPro" id="IPR003961">
    <property type="entry name" value="FN3_dom"/>
</dbReference>
<dbReference type="SMART" id="SM00060">
    <property type="entry name" value="FN3"/>
    <property type="match status" value="4"/>
</dbReference>
<dbReference type="FunFam" id="2.60.40.10:FF:002168">
    <property type="entry name" value="Protein roller-3"/>
    <property type="match status" value="1"/>
</dbReference>
<evidence type="ECO:0000256" key="10">
    <source>
        <dbReference type="ARBA" id="ARBA00068463"/>
    </source>
</evidence>
<dbReference type="GO" id="GO:0034464">
    <property type="term" value="C:BBSome"/>
    <property type="evidence" value="ECO:0007669"/>
    <property type="project" value="InterPro"/>
</dbReference>
<dbReference type="Pfam" id="PF07714">
    <property type="entry name" value="PK_Tyr_Ser-Thr"/>
    <property type="match status" value="1"/>
</dbReference>
<dbReference type="SUPFAM" id="SSF49265">
    <property type="entry name" value="Fibronectin type III"/>
    <property type="match status" value="3"/>
</dbReference>
<dbReference type="InterPro" id="IPR050122">
    <property type="entry name" value="RTK"/>
</dbReference>
<proteinExistence type="predicted"/>
<dbReference type="Pfam" id="PF26432">
    <property type="entry name" value="Roller3_N"/>
    <property type="match status" value="1"/>
</dbReference>
<comment type="subcellular location">
    <subcellularLocation>
        <location evidence="1">Membrane</location>
        <topology evidence="1">Single-pass type I membrane protein</topology>
    </subcellularLocation>
</comment>
<dbReference type="Gene3D" id="2.60.40.10">
    <property type="entry name" value="Immunoglobulins"/>
    <property type="match status" value="3"/>
</dbReference>
<evidence type="ECO:0000256" key="6">
    <source>
        <dbReference type="ARBA" id="ARBA00022840"/>
    </source>
</evidence>
<sequence>MLDFPRFSLFLFLLFSSFLFSSFVHAATVFSSSLKTCQSQCEERNLAYPLESGEVHWTGLAEFNYTTRISSCKHGCEDVDERESKCNVKCAEEGIVTNSCKQGCRAVLVSFLAQAQALLIQTRVNMEVLETAMKLKWEFPETLAEELKEIANADIFWFSQTRPLNGILGWRWTSLPQNSFRNSSLVSEVHVPFEHGEHVEVRLALSYRNQVLVSRTTTYHLPLSKAGTTLEVIGQLQLSDDRVAVCYRTNQPTPKFKLTVMTMDDNTINTEESISRCHLFSNLPRDNCCKASISAIDEHGATTAFVEIKLDFFVNQVEIELVSAASSSRIIFSNGTHLLENEELAQYALGDSATVIPFLLPTDDTITAIAGITDTIIAIGSSKGSLWTFQMSANQTDEDQLSSVIQLKTVGEMDTKITQIEIDHIQRTLYAVQHDKGILRCKLRTMESEESPTCVLIVNNDALNPPKEITLDPVNGHIYSLNVDNKVYRTEMIAFNATGIETVASLQYLKDMSPSNGIFFDVSKFLLYSALQNGSMMTLNPVTDQAHIFKDSGYTDVQNFRIKSDLIYWMKKKCGETDADENCIFTENLQRSEEDIPNKFTYSSALMSYSFLEEILLKPRIVAVSSIALLTSDKTGRISWDEANTLPFQAQGSSWRNFTYFLKITAPDITDFEAVEMYTSSTDVKIDVTPGNQYNAQVQVCSDDFCSTPSSTSNTALPDLGGGVPFVFTKKQADDIISIDMLGNLVITDDSVKAVERMQNPHVLDNTTKTVYLAGDHSMGIFKKDLDDTTGSPKPFKDGLFVEMMSIMPSRSMILIASSYKITSYRLPTTFDFEYYSCEEPLEDCAEVMGISSDDSTGMVYFLTQSRNGTVILWESDPENRAPRDIATAPSIVPFRRFLIIHDKMILVTKNNHIVQTDKFLKVVNVATELERVDRILPLRYAAISHKIEFTDEIKFMEGSKTDLQWTLSPPLEAGTVIFKVSFFREKMGGQDAPITTIQSDTNFTIPPEVLKEWSSAQRFDVSIQAITPWATAVLNRTGLTAPVKPPTPPTQLKIFATQQKTVDGPRALISFFWGPPLEWNGTPYQYIVNCTKDDGSWIGGPVTTSQSHYSFAVKSGKVSCQAAAANEPTNIGTFSEVITIDSSELKPLVKLFAIDSTNSLIIINDLAHEEPRRETRQVTQPVKLDYQAMAFIGEDLYTVRKEGESAQPFLVQIDTNHIDNTVHKVSIGGDVTRIDAMTSDWVGNRLIFVAGTNLYQLSLEPFLSTSLLNPHKLITLSAATDAKQLAYDPFMNTAYLLTKNGSLFALDMNKNTEANLALTVPCLASQTVTWMMTEFAWNRASSPKIYALTWNGLINVDLAEDFQCNEVRIDWSKFGEKGLKAISSFAIADKLFAFVTSSEMLIYGRDTVTPITIANPPLKQILAVSQSSQPYPERSCFELPSSKGIVFSIVNEGKTGALLEVTKSSSSSACLDVSMPQTQYEIYFTRKNTDKVKHVRSFSDRIHVENGILDKETDYDVTVTWLNRYSPASGVSSSRSFRTGFGYPSAPRDPHAIPVTPDTVYLYWSLPETLNAPISEIKYKISQQAAGISVPTSIAVIPLSETVSSNISSDTTACLINPCRVKIANLRPSNEYKFWVTATHISHLDAATILKDDDAVSSEAVARTLDVPGTLRPDNVTGSSLLLRWNGLEPEHRPTSIAIQYRESGGANNEWQSPTNASFEPDVATELVPVTNLLSATTYDYRFVATYTGTYTIDGKVLAFKEDYLQLIQQARTKAGVPTAPQSVEAKIDTEGWIVTWKEPMSDGGSPITSYAVETRINKTAEWEIAERGLDGWKTWWRPGKSETSSSMSYSSEVSEFRIRAANIEGFGAYAYTEEKKEEKEEEKGGILPYFLGISIILLLAAMILVGCFWLKSRRRQQMKKREAEDERNCIRLDVVANMNFTNSRQTLSPEYESEIRNLPIVDYNDVEIIRHISDCSYGSVHEGIAEEVPLSWEKQVKVAVKQLRPKSANHDFDRMMFMKEAILLNNLDHPNIVKELGVCVSPGQELVLLEYMEGGNLLNFLRESAPSEMQASELSTRDLLAISVDIARGMNYLERLPHVHKNLSARKCLLSGRPGVAKLEMGMPRALSKGEINRVDLESMQSVKWMAPEVFKDLMFTSKSDVWAYGVLLYEIFSFGEEPYGSMDSRRVITDVRDGNLTLPVPPYCPSKKICKVMKMCLISDPNKRASFATILKIFETCRDDQQSQDDKRIHFNEGSDNINFNASQDSTSSREPPSPSHRIREFTQISGDLEPPSPSPLNQSFGGFEHPYEGDRPATMWNASGARNSAKNSIGRSMKKDKFRNPIHSMDDLVARSQRPLSIHSEDTESTDFGGATSSMHSPSSSNRTNHYELPMSRLSAAPPIGIVNNAFESSNNSLNMSRSWTGLAGEVNPNPVGASSSGTLPHHANSMVHLRAPTGQPPARVNRNSSGVEDFDFSFELINCALHLCVSSSSTFSCRMSYTEDVVRIGLDDLHVSPATEKTPEKVEKAEPEPERTIMSNQGITLEEKLWVDECYLFQDEGLAPIFCKPKLIPLKTITTQKLEQMQKEQMEKLQVPEAKPERTGTPETIESGSEKEDNDQQGPSTSEPKKEADVWTADD</sequence>
<dbReference type="InterPro" id="IPR000719">
    <property type="entry name" value="Prot_kinase_dom"/>
</dbReference>
<dbReference type="Gene3D" id="1.10.510.10">
    <property type="entry name" value="Transferase(Phosphotransferase) domain 1"/>
    <property type="match status" value="1"/>
</dbReference>
<dbReference type="InterPro" id="IPR011042">
    <property type="entry name" value="6-blade_b-propeller_TolB-like"/>
</dbReference>
<dbReference type="CDD" id="cd00063">
    <property type="entry name" value="FN3"/>
    <property type="match status" value="3"/>
</dbReference>
<feature type="chain" id="PRO_5042169887" description="Protein roller-3" evidence="13">
    <location>
        <begin position="27"/>
        <end position="2640"/>
    </location>
</feature>
<feature type="domain" description="Protein kinase" evidence="14">
    <location>
        <begin position="1968"/>
        <end position="2240"/>
    </location>
</feature>
<evidence type="ECO:0000256" key="13">
    <source>
        <dbReference type="SAM" id="SignalP"/>
    </source>
</evidence>
<evidence type="ECO:0000256" key="2">
    <source>
        <dbReference type="ARBA" id="ARBA00022692"/>
    </source>
</evidence>
<dbReference type="InterPro" id="IPR058726">
    <property type="entry name" value="Roller3_N"/>
</dbReference>
<dbReference type="PROSITE" id="PS50011">
    <property type="entry name" value="PROTEIN_KINASE_DOM"/>
    <property type="match status" value="1"/>
</dbReference>
<evidence type="ECO:0000259" key="15">
    <source>
        <dbReference type="PROSITE" id="PS50853"/>
    </source>
</evidence>
<keyword evidence="8 12" id="KW-0472">Membrane</keyword>
<feature type="transmembrane region" description="Helical" evidence="12">
    <location>
        <begin position="1888"/>
        <end position="1912"/>
    </location>
</feature>
<gene>
    <name evidence="16" type="ORF">L5515_005864</name>
</gene>
<protein>
    <recommendedName>
        <fullName evidence="10">Protein roller-3</fullName>
    </recommendedName>
</protein>
<dbReference type="Gene3D" id="2.120.10.30">
    <property type="entry name" value="TolB, C-terminal domain"/>
    <property type="match status" value="1"/>
</dbReference>
<keyword evidence="4" id="KW-0677">Repeat</keyword>
<feature type="compositionally biased region" description="Polar residues" evidence="11">
    <location>
        <begin position="2375"/>
        <end position="2388"/>
    </location>
</feature>
<evidence type="ECO:0000256" key="11">
    <source>
        <dbReference type="SAM" id="MobiDB-lite"/>
    </source>
</evidence>
<dbReference type="FunFam" id="2.120.10.30:FF:000143">
    <property type="entry name" value="Protein roller-3"/>
    <property type="match status" value="1"/>
</dbReference>
<dbReference type="GO" id="GO:0016020">
    <property type="term" value="C:membrane"/>
    <property type="evidence" value="ECO:0007669"/>
    <property type="project" value="UniProtKB-SubCell"/>
</dbReference>
<dbReference type="PANTHER" id="PTHR24416:SF611">
    <property type="entry name" value="TYROSINE-PROTEIN KINASE TRANSMEMBRANE RECEPTOR ROR"/>
    <property type="match status" value="1"/>
</dbReference>
<dbReference type="GO" id="GO:0005524">
    <property type="term" value="F:ATP binding"/>
    <property type="evidence" value="ECO:0007669"/>
    <property type="project" value="UniProtKB-KW"/>
</dbReference>
<dbReference type="PROSITE" id="PS50853">
    <property type="entry name" value="FN3"/>
    <property type="match status" value="2"/>
</dbReference>
<keyword evidence="7 12" id="KW-1133">Transmembrane helix</keyword>
<dbReference type="Proteomes" id="UP000829354">
    <property type="component" value="Chromosome V"/>
</dbReference>
<evidence type="ECO:0000256" key="8">
    <source>
        <dbReference type="ARBA" id="ARBA00023136"/>
    </source>
</evidence>
<evidence type="ECO:0000256" key="4">
    <source>
        <dbReference type="ARBA" id="ARBA00022737"/>
    </source>
</evidence>
<dbReference type="Pfam" id="PF00041">
    <property type="entry name" value="fn3"/>
    <property type="match status" value="1"/>
</dbReference>
<dbReference type="SUPFAM" id="SSF63825">
    <property type="entry name" value="YWTD domain"/>
    <property type="match status" value="1"/>
</dbReference>
<evidence type="ECO:0000256" key="7">
    <source>
        <dbReference type="ARBA" id="ARBA00022989"/>
    </source>
</evidence>
<evidence type="ECO:0000256" key="1">
    <source>
        <dbReference type="ARBA" id="ARBA00004479"/>
    </source>
</evidence>
<evidence type="ECO:0000313" key="16">
    <source>
        <dbReference type="EMBL" id="UMM31827.1"/>
    </source>
</evidence>
<dbReference type="InterPro" id="IPR057329">
    <property type="entry name" value="Beta-prop_Rol-3"/>
</dbReference>
<evidence type="ECO:0000256" key="3">
    <source>
        <dbReference type="ARBA" id="ARBA00022729"/>
    </source>
</evidence>
<evidence type="ECO:0000259" key="14">
    <source>
        <dbReference type="PROSITE" id="PS50011"/>
    </source>
</evidence>
<dbReference type="InterPro" id="IPR011009">
    <property type="entry name" value="Kinase-like_dom_sf"/>
</dbReference>
<feature type="region of interest" description="Disordered" evidence="11">
    <location>
        <begin position="2356"/>
        <end position="2389"/>
    </location>
</feature>
<feature type="domain" description="Fibronectin type-III" evidence="15">
    <location>
        <begin position="1547"/>
        <end position="1668"/>
    </location>
</feature>
<feature type="region of interest" description="Disordered" evidence="11">
    <location>
        <begin position="2586"/>
        <end position="2640"/>
    </location>
</feature>
<feature type="signal peptide" evidence="13">
    <location>
        <begin position="1"/>
        <end position="26"/>
    </location>
</feature>
<dbReference type="SUPFAM" id="SSF56112">
    <property type="entry name" value="Protein kinase-like (PK-like)"/>
    <property type="match status" value="1"/>
</dbReference>
<keyword evidence="5" id="KW-0547">Nucleotide-binding</keyword>
<evidence type="ECO:0000256" key="5">
    <source>
        <dbReference type="ARBA" id="ARBA00022741"/>
    </source>
</evidence>
<dbReference type="GO" id="GO:0004672">
    <property type="term" value="F:protein kinase activity"/>
    <property type="evidence" value="ECO:0007669"/>
    <property type="project" value="InterPro"/>
</dbReference>
<evidence type="ECO:0000256" key="12">
    <source>
        <dbReference type="SAM" id="Phobius"/>
    </source>
</evidence>
<keyword evidence="2 12" id="KW-0812">Transmembrane</keyword>
<dbReference type="InterPro" id="IPR013783">
    <property type="entry name" value="Ig-like_fold"/>
</dbReference>
<accession>A0AAE9JIS3</accession>
<dbReference type="FunFam" id="2.60.40.10:FF:002356">
    <property type="entry name" value="Protein roller-3"/>
    <property type="match status" value="1"/>
</dbReference>
<dbReference type="InterPro" id="IPR001245">
    <property type="entry name" value="Ser-Thr/Tyr_kinase_cat_dom"/>
</dbReference>
<feature type="compositionally biased region" description="Polar residues" evidence="11">
    <location>
        <begin position="2257"/>
        <end position="2274"/>
    </location>
</feature>
<dbReference type="EMBL" id="CP092624">
    <property type="protein sequence ID" value="UMM31827.1"/>
    <property type="molecule type" value="Genomic_DNA"/>
</dbReference>
<dbReference type="GO" id="GO:0060271">
    <property type="term" value="P:cilium assembly"/>
    <property type="evidence" value="ECO:0007669"/>
    <property type="project" value="InterPro"/>
</dbReference>
<organism evidence="16 17">
    <name type="scientific">Caenorhabditis briggsae</name>
    <dbReference type="NCBI Taxonomy" id="6238"/>
    <lineage>
        <taxon>Eukaryota</taxon>
        <taxon>Metazoa</taxon>
        <taxon>Ecdysozoa</taxon>
        <taxon>Nematoda</taxon>
        <taxon>Chromadorea</taxon>
        <taxon>Rhabditida</taxon>
        <taxon>Rhabditina</taxon>
        <taxon>Rhabditomorpha</taxon>
        <taxon>Rhabditoidea</taxon>
        <taxon>Rhabditidae</taxon>
        <taxon>Peloderinae</taxon>
        <taxon>Caenorhabditis</taxon>
    </lineage>
</organism>
<dbReference type="InterPro" id="IPR036116">
    <property type="entry name" value="FN3_sf"/>
</dbReference>
<keyword evidence="3 13" id="KW-0732">Signal</keyword>
<dbReference type="Pfam" id="PF14777">
    <property type="entry name" value="BBIP10"/>
    <property type="match status" value="1"/>
</dbReference>
<keyword evidence="6" id="KW-0067">ATP-binding</keyword>
<dbReference type="CDD" id="cd00192">
    <property type="entry name" value="PTKc"/>
    <property type="match status" value="1"/>
</dbReference>
<keyword evidence="17" id="KW-1185">Reference proteome</keyword>
<feature type="region of interest" description="Disordered" evidence="11">
    <location>
        <begin position="2255"/>
        <end position="2318"/>
    </location>
</feature>